<evidence type="ECO:0000259" key="7">
    <source>
        <dbReference type="Pfam" id="PF01029"/>
    </source>
</evidence>
<dbReference type="HAMAP" id="MF_00073">
    <property type="entry name" value="NusB"/>
    <property type="match status" value="1"/>
</dbReference>
<evidence type="ECO:0000256" key="6">
    <source>
        <dbReference type="HAMAP-Rule" id="MF_00073"/>
    </source>
</evidence>
<dbReference type="NCBIfam" id="TIGR01951">
    <property type="entry name" value="nusB"/>
    <property type="match status" value="1"/>
</dbReference>
<comment type="similarity">
    <text evidence="1 6">Belongs to the NusB family.</text>
</comment>
<dbReference type="PANTHER" id="PTHR11078:SF3">
    <property type="entry name" value="ANTITERMINATION NUSB DOMAIN-CONTAINING PROTEIN"/>
    <property type="match status" value="1"/>
</dbReference>
<protein>
    <recommendedName>
        <fullName evidence="6">Transcription antitermination protein NusB</fullName>
    </recommendedName>
    <alternativeName>
        <fullName evidence="6">Antitermination factor NusB</fullName>
    </alternativeName>
</protein>
<dbReference type="GO" id="GO:0031564">
    <property type="term" value="P:transcription antitermination"/>
    <property type="evidence" value="ECO:0007669"/>
    <property type="project" value="UniProtKB-KW"/>
</dbReference>
<dbReference type="STRING" id="419481.SAMN05216233_11178"/>
<comment type="function">
    <text evidence="6">Involved in transcription antitermination. Required for transcription of ribosomal RNA (rRNA) genes. Binds specifically to the boxA antiterminator sequence of the ribosomal RNA (rrn) operons.</text>
</comment>
<dbReference type="OrthoDB" id="9797817at2"/>
<dbReference type="GO" id="GO:0005829">
    <property type="term" value="C:cytosol"/>
    <property type="evidence" value="ECO:0007669"/>
    <property type="project" value="TreeGrafter"/>
</dbReference>
<dbReference type="Gene3D" id="1.10.940.10">
    <property type="entry name" value="NusB-like"/>
    <property type="match status" value="1"/>
</dbReference>
<keyword evidence="5 6" id="KW-0804">Transcription</keyword>
<sequence length="134" mass="14834">MGVRRGARELALQALFFADIQPHARHTAVELFRGHYITDEACLPFFDTLTLGVLDHLEEIDAAIASRSKNWKVYRMSSVDRNALRVGVFEIMFLEDVPDKVAINEAIEIGKHFGTAESGAFINGILDAVSADNS</sequence>
<keyword evidence="3 6" id="KW-0694">RNA-binding</keyword>
<dbReference type="InterPro" id="IPR011605">
    <property type="entry name" value="NusB_fam"/>
</dbReference>
<dbReference type="GO" id="GO:0003723">
    <property type="term" value="F:RNA binding"/>
    <property type="evidence" value="ECO:0007669"/>
    <property type="project" value="UniProtKB-UniRule"/>
</dbReference>
<proteinExistence type="inferred from homology"/>
<feature type="domain" description="NusB/RsmB/TIM44" evidence="7">
    <location>
        <begin position="7"/>
        <end position="130"/>
    </location>
</feature>
<evidence type="ECO:0000256" key="4">
    <source>
        <dbReference type="ARBA" id="ARBA00023015"/>
    </source>
</evidence>
<reference evidence="8 9" key="1">
    <citation type="submission" date="2016-10" db="EMBL/GenBank/DDBJ databases">
        <authorList>
            <person name="de Groot N.N."/>
        </authorList>
    </citation>
    <scope>NUCLEOTIDE SEQUENCE [LARGE SCALE GENOMIC DNA]</scope>
    <source>
        <strain evidence="8 9">AA1</strain>
    </source>
</reference>
<accession>A0A1G5GQX6</accession>
<evidence type="ECO:0000256" key="2">
    <source>
        <dbReference type="ARBA" id="ARBA00022814"/>
    </source>
</evidence>
<dbReference type="AlphaFoldDB" id="A0A1G5GQX6"/>
<evidence type="ECO:0000256" key="3">
    <source>
        <dbReference type="ARBA" id="ARBA00022884"/>
    </source>
</evidence>
<keyword evidence="2 6" id="KW-0889">Transcription antitermination</keyword>
<evidence type="ECO:0000313" key="9">
    <source>
        <dbReference type="Proteomes" id="UP000198870"/>
    </source>
</evidence>
<dbReference type="GO" id="GO:0006353">
    <property type="term" value="P:DNA-templated transcription termination"/>
    <property type="evidence" value="ECO:0007669"/>
    <property type="project" value="UniProtKB-UniRule"/>
</dbReference>
<gene>
    <name evidence="6" type="primary">nusB</name>
    <name evidence="8" type="ORF">SAMN05216233_11178</name>
</gene>
<evidence type="ECO:0000256" key="1">
    <source>
        <dbReference type="ARBA" id="ARBA00005952"/>
    </source>
</evidence>
<dbReference type="InterPro" id="IPR006027">
    <property type="entry name" value="NusB_RsmB_TIM44"/>
</dbReference>
<evidence type="ECO:0000313" key="8">
    <source>
        <dbReference type="EMBL" id="SCY53963.1"/>
    </source>
</evidence>
<dbReference type="PANTHER" id="PTHR11078">
    <property type="entry name" value="N UTILIZATION SUBSTANCE PROTEIN B-RELATED"/>
    <property type="match status" value="1"/>
</dbReference>
<dbReference type="Proteomes" id="UP000198870">
    <property type="component" value="Unassembled WGS sequence"/>
</dbReference>
<organism evidence="8 9">
    <name type="scientific">Desulfoluna spongiiphila</name>
    <dbReference type="NCBI Taxonomy" id="419481"/>
    <lineage>
        <taxon>Bacteria</taxon>
        <taxon>Pseudomonadati</taxon>
        <taxon>Thermodesulfobacteriota</taxon>
        <taxon>Desulfobacteria</taxon>
        <taxon>Desulfobacterales</taxon>
        <taxon>Desulfolunaceae</taxon>
        <taxon>Desulfoluna</taxon>
    </lineage>
</organism>
<dbReference type="CDD" id="cd00619">
    <property type="entry name" value="Terminator_NusB"/>
    <property type="match status" value="1"/>
</dbReference>
<keyword evidence="9" id="KW-1185">Reference proteome</keyword>
<dbReference type="EMBL" id="FMUX01000011">
    <property type="protein sequence ID" value="SCY53963.1"/>
    <property type="molecule type" value="Genomic_DNA"/>
</dbReference>
<dbReference type="Pfam" id="PF01029">
    <property type="entry name" value="NusB"/>
    <property type="match status" value="1"/>
</dbReference>
<dbReference type="RefSeq" id="WP_092211610.1">
    <property type="nucleotide sequence ID" value="NZ_FMUX01000011.1"/>
</dbReference>
<dbReference type="SUPFAM" id="SSF48013">
    <property type="entry name" value="NusB-like"/>
    <property type="match status" value="1"/>
</dbReference>
<name>A0A1G5GQX6_9BACT</name>
<dbReference type="InterPro" id="IPR035926">
    <property type="entry name" value="NusB-like_sf"/>
</dbReference>
<keyword evidence="4 6" id="KW-0805">Transcription regulation</keyword>
<evidence type="ECO:0000256" key="5">
    <source>
        <dbReference type="ARBA" id="ARBA00023163"/>
    </source>
</evidence>